<dbReference type="InterPro" id="IPR007867">
    <property type="entry name" value="GMC_OxRtase_C"/>
</dbReference>
<keyword evidence="3 5" id="KW-0285">Flavoprotein</keyword>
<dbReference type="SUPFAM" id="SSF51905">
    <property type="entry name" value="FAD/NAD(P)-binding domain"/>
    <property type="match status" value="1"/>
</dbReference>
<dbReference type="PANTHER" id="PTHR11552">
    <property type="entry name" value="GLUCOSE-METHANOL-CHOLINE GMC OXIDOREDUCTASE"/>
    <property type="match status" value="1"/>
</dbReference>
<gene>
    <name evidence="8" type="ORF">NKI33_11255</name>
</gene>
<dbReference type="InterPro" id="IPR000172">
    <property type="entry name" value="GMC_OxRdtase_N"/>
</dbReference>
<dbReference type="Gene3D" id="3.30.560.10">
    <property type="entry name" value="Glucose Oxidase, domain 3"/>
    <property type="match status" value="1"/>
</dbReference>
<accession>A0ABV1YED6</accession>
<dbReference type="EMBL" id="JAMYPJ010000012">
    <property type="protein sequence ID" value="MER8933541.1"/>
    <property type="molecule type" value="Genomic_DNA"/>
</dbReference>
<sequence length="553" mass="60981">MPRGRDDSRGSPTGEFDYVIVGAGTSGSILANRLSEDGSTVCVLEAGPRDLNPLIHIPAGYIKNIYSKTLTWNFSSTPSPYTDNRSFSLPQGRVLGGSSSINGLNYVRGQRSDYDGWAQRGNAGWSYRDVLPYFKRSEMRIGPGDDRVRGRSGELPITDLDWKHPICEAFIQGAEQLGIPRNPDYNSGDQGGSGYFQRTIKNGFRYSAARAFLSKARKRKNVDIRTDSQAARIVFEGRRALGISYWKGGATGRFEYVHARREVILTAGALNTPKLMQMSGIGPADVIQAIGVPLVHELPGVGNNLRDHYGVRMVARLKNIRTINNMVQGPPLLLEMMRWAIGRPNLLAVSPSLVSLFWKSDPALDIPDLEYVFTPASFREGVVGLLDKFPGMTLGVWQTRPESLGYVKARSADPFEKPEIQPNYFSHEIDRRALLGGMRAGLKMLQTKPLQPWLQAVTAPAPDLRSDDELLGWARAKGITVYHMIGSARMAPQTDRQAVVDNELRVYGLEGLRVCDASVMPSMPSGNTNAPTMMIAEKAADMIRGRKLEPIDA</sequence>
<dbReference type="InterPro" id="IPR012132">
    <property type="entry name" value="GMC_OxRdtase"/>
</dbReference>
<dbReference type="PROSITE" id="PS00623">
    <property type="entry name" value="GMC_OXRED_1"/>
    <property type="match status" value="1"/>
</dbReference>
<comment type="cofactor">
    <cofactor evidence="1">
        <name>FAD</name>
        <dbReference type="ChEBI" id="CHEBI:57692"/>
    </cofactor>
</comment>
<evidence type="ECO:0000256" key="2">
    <source>
        <dbReference type="ARBA" id="ARBA00010790"/>
    </source>
</evidence>
<dbReference type="Proteomes" id="UP001464387">
    <property type="component" value="Unassembled WGS sequence"/>
</dbReference>
<evidence type="ECO:0000259" key="7">
    <source>
        <dbReference type="PROSITE" id="PS00624"/>
    </source>
</evidence>
<evidence type="ECO:0000256" key="4">
    <source>
        <dbReference type="ARBA" id="ARBA00022827"/>
    </source>
</evidence>
<keyword evidence="4 5" id="KW-0274">FAD</keyword>
<dbReference type="PANTHER" id="PTHR11552:SF147">
    <property type="entry name" value="CHOLINE DEHYDROGENASE, MITOCHONDRIAL"/>
    <property type="match status" value="1"/>
</dbReference>
<feature type="domain" description="Glucose-methanol-choline oxidoreductase N-terminal" evidence="6">
    <location>
        <begin position="92"/>
        <end position="115"/>
    </location>
</feature>
<comment type="caution">
    <text evidence="8">The sequence shown here is derived from an EMBL/GenBank/DDBJ whole genome shotgun (WGS) entry which is preliminary data.</text>
</comment>
<proteinExistence type="inferred from homology"/>
<dbReference type="PIRSF" id="PIRSF000137">
    <property type="entry name" value="Alcohol_oxidase"/>
    <property type="match status" value="1"/>
</dbReference>
<dbReference type="PROSITE" id="PS00624">
    <property type="entry name" value="GMC_OXRED_2"/>
    <property type="match status" value="1"/>
</dbReference>
<protein>
    <submittedName>
        <fullName evidence="8">GMC family oxidoreductase N-terminal domain-containing protein</fullName>
    </submittedName>
</protein>
<evidence type="ECO:0000256" key="3">
    <source>
        <dbReference type="ARBA" id="ARBA00022630"/>
    </source>
</evidence>
<dbReference type="Pfam" id="PF00732">
    <property type="entry name" value="GMC_oxred_N"/>
    <property type="match status" value="1"/>
</dbReference>
<evidence type="ECO:0000313" key="8">
    <source>
        <dbReference type="EMBL" id="MER8933541.1"/>
    </source>
</evidence>
<evidence type="ECO:0000256" key="5">
    <source>
        <dbReference type="RuleBase" id="RU003968"/>
    </source>
</evidence>
<dbReference type="RefSeq" id="WP_051508647.1">
    <property type="nucleotide sequence ID" value="NZ_CP100477.1"/>
</dbReference>
<dbReference type="SUPFAM" id="SSF54373">
    <property type="entry name" value="FAD-linked reductases, C-terminal domain"/>
    <property type="match status" value="1"/>
</dbReference>
<dbReference type="Gene3D" id="3.50.50.60">
    <property type="entry name" value="FAD/NAD(P)-binding domain"/>
    <property type="match status" value="1"/>
</dbReference>
<keyword evidence="9" id="KW-1185">Reference proteome</keyword>
<dbReference type="Pfam" id="PF05199">
    <property type="entry name" value="GMC_oxred_C"/>
    <property type="match status" value="1"/>
</dbReference>
<name>A0ABV1YED6_9HYPH</name>
<organism evidence="8 9">
    <name type="scientific">Mesorhizobium opportunistum</name>
    <dbReference type="NCBI Taxonomy" id="593909"/>
    <lineage>
        <taxon>Bacteria</taxon>
        <taxon>Pseudomonadati</taxon>
        <taxon>Pseudomonadota</taxon>
        <taxon>Alphaproteobacteria</taxon>
        <taxon>Hyphomicrobiales</taxon>
        <taxon>Phyllobacteriaceae</taxon>
        <taxon>Mesorhizobium</taxon>
    </lineage>
</organism>
<dbReference type="InterPro" id="IPR036188">
    <property type="entry name" value="FAD/NAD-bd_sf"/>
</dbReference>
<comment type="similarity">
    <text evidence="2 5">Belongs to the GMC oxidoreductase family.</text>
</comment>
<reference evidence="8 9" key="1">
    <citation type="journal article" date="2024" name="Proc. Natl. Acad. Sci. U.S.A.">
        <title>The evolutionary genomics of adaptation to stress in wild rhizobium bacteria.</title>
        <authorList>
            <person name="Kehlet-Delgado H."/>
            <person name="Montoya A.P."/>
            <person name="Jensen K.T."/>
            <person name="Wendlandt C.E."/>
            <person name="Dexheimer C."/>
            <person name="Roberts M."/>
            <person name="Torres Martinez L."/>
            <person name="Friesen M.L."/>
            <person name="Griffitts J.S."/>
            <person name="Porter S.S."/>
        </authorList>
    </citation>
    <scope>NUCLEOTIDE SEQUENCE [LARGE SCALE GENOMIC DNA]</scope>
    <source>
        <strain evidence="8 9">M0729</strain>
    </source>
</reference>
<evidence type="ECO:0000256" key="1">
    <source>
        <dbReference type="ARBA" id="ARBA00001974"/>
    </source>
</evidence>
<evidence type="ECO:0000313" key="9">
    <source>
        <dbReference type="Proteomes" id="UP001464387"/>
    </source>
</evidence>
<evidence type="ECO:0000259" key="6">
    <source>
        <dbReference type="PROSITE" id="PS00623"/>
    </source>
</evidence>
<feature type="domain" description="Glucose-methanol-choline oxidoreductase N-terminal" evidence="7">
    <location>
        <begin position="268"/>
        <end position="282"/>
    </location>
</feature>